<feature type="region of interest" description="Disordered" evidence="1">
    <location>
        <begin position="733"/>
        <end position="831"/>
    </location>
</feature>
<feature type="compositionally biased region" description="Basic residues" evidence="1">
    <location>
        <begin position="795"/>
        <end position="811"/>
    </location>
</feature>
<feature type="compositionally biased region" description="Low complexity" evidence="1">
    <location>
        <begin position="777"/>
        <end position="794"/>
    </location>
</feature>
<name>A0A6A4F2H2_9STRA</name>
<feature type="compositionally biased region" description="Acidic residues" evidence="1">
    <location>
        <begin position="747"/>
        <end position="776"/>
    </location>
</feature>
<dbReference type="Proteomes" id="UP000434957">
    <property type="component" value="Unassembled WGS sequence"/>
</dbReference>
<dbReference type="Proteomes" id="UP000429607">
    <property type="component" value="Unassembled WGS sequence"/>
</dbReference>
<proteinExistence type="predicted"/>
<comment type="caution">
    <text evidence="4">The sequence shown here is derived from an EMBL/GenBank/DDBJ whole genome shotgun (WGS) entry which is preliminary data.</text>
</comment>
<gene>
    <name evidence="3" type="ORF">PR001_g11664</name>
    <name evidence="2" type="ORF">PR002_g11975</name>
    <name evidence="4" type="ORF">PR003_g16089</name>
</gene>
<sequence length="998" mass="109097">MALLGSPILVPCHAWHGTHAFSQERAGMSDDRVTVSRSSSDALPSPLLVDTRASQSLEPIRLPAKLRDRIERAQRRANAAKEGVSIFTKDSKESAISGPPGAAGRRSTTAPAAETTTAATLGDVGGPHRVSTANGGSDEKMHLPDVVLSHKMRDFEARANTGGGVALFSVEPADRSLQRLSLEDRERVMLVMQRKIQQIASDVDANFARITKALDANGIFDSTANIQRAQTLCLVDLQRRCKLDRLRDEAMQEVLHLPTSPKRKNSMWPGQSAVPEASHKLSQLLRPLTNAKSAETARSTALTKRRKRKVARAPKLPALRATEGSPSRRTSKNNQASPSPLSRQQAQDTSYNDGNRSPSVMRMQTRRGGLAPPSTSSQLARDDVGFNSAPVNTNANDGDLYARHPHVAQVLQLLAAGESSNAKASGPFNVNSAEADMEHVRMLEPADEWVQRSPSYQAVGARGAEALRRCGERQRWDSLGHFDSKYERLGLACIPVELRQRLEDQHSLWRKAQDTPRSDNGDDIGRAVDVGKGSDNQQQRDNEVYANLQARIRERLIANERRTRTAAATMRATSKTNHPQTAPAKIMAASASASAVSLSVAGNSPPRDNQTQHPPALGVSSSEPALPVTTSEFTAPATEAQSLSPQRRSRLGTRGRLSVLEQKIIVNPSQPISRHGRRKESLIGAPRAQLDSDAIGRHSEARLAYRRDTAQTWAWHLPPGTASGIGVDTIAEDDEENNEEKDRFDEGCDQGDEEGDSEEGDEAEDGTEYGDDDTESVDSSRSSFSARSSMSLSSVKRRTGSGNRRSGKSKRPSVLQRRASRGPGGRSAGNTLTGHALSLHARLEVIWRVLQFPFSNKLAMLERLSTLQDADAFLSALEHWERVTPLVAIRQRMKLALSGFNERGDLRPNEWLTTSEFSLVAALPQPSSRSLPESSSETMPPFKASIREFDAMSPSAFVAWVRDHIDAVTLQIHKLGSELKAHTGEELQFQGHPYPRRV</sequence>
<keyword evidence="6" id="KW-1185">Reference proteome</keyword>
<evidence type="ECO:0000313" key="3">
    <source>
        <dbReference type="EMBL" id="KAE9028756.1"/>
    </source>
</evidence>
<feature type="region of interest" description="Disordered" evidence="1">
    <location>
        <begin position="90"/>
        <end position="141"/>
    </location>
</feature>
<dbReference type="OrthoDB" id="67750at2759"/>
<dbReference type="EMBL" id="QXFT01001155">
    <property type="protein sequence ID" value="KAE9327119.1"/>
    <property type="molecule type" value="Genomic_DNA"/>
</dbReference>
<evidence type="ECO:0000313" key="5">
    <source>
        <dbReference type="Proteomes" id="UP000429607"/>
    </source>
</evidence>
<dbReference type="EMBL" id="QXFV01000726">
    <property type="protein sequence ID" value="KAE9028756.1"/>
    <property type="molecule type" value="Genomic_DNA"/>
</dbReference>
<evidence type="ECO:0000313" key="4">
    <source>
        <dbReference type="EMBL" id="KAE9327119.1"/>
    </source>
</evidence>
<feature type="region of interest" description="Disordered" evidence="1">
    <location>
        <begin position="509"/>
        <end position="542"/>
    </location>
</feature>
<dbReference type="AlphaFoldDB" id="A0A6A4F2H2"/>
<feature type="compositionally biased region" description="Polar residues" evidence="1">
    <location>
        <begin position="324"/>
        <end position="358"/>
    </location>
</feature>
<feature type="region of interest" description="Disordered" evidence="1">
    <location>
        <begin position="256"/>
        <end position="391"/>
    </location>
</feature>
<protein>
    <submittedName>
        <fullName evidence="4">Uncharacterized protein</fullName>
    </submittedName>
</protein>
<feature type="compositionally biased region" description="Polar residues" evidence="1">
    <location>
        <begin position="290"/>
        <end position="299"/>
    </location>
</feature>
<reference evidence="4 6" key="1">
    <citation type="submission" date="2018-08" db="EMBL/GenBank/DDBJ databases">
        <title>Genomic investigation of the strawberry pathogen Phytophthora fragariae indicates pathogenicity is determined by transcriptional variation in three key races.</title>
        <authorList>
            <person name="Adams T.M."/>
            <person name="Armitage A.D."/>
            <person name="Sobczyk M.K."/>
            <person name="Bates H.J."/>
            <person name="Dunwell J.M."/>
            <person name="Nellist C.F."/>
            <person name="Harrison R.J."/>
        </authorList>
    </citation>
    <scope>NUCLEOTIDE SEQUENCE [LARGE SCALE GENOMIC DNA]</scope>
    <source>
        <strain evidence="3 5">SCRP249</strain>
        <strain evidence="2 7">SCRP324</strain>
        <strain evidence="4 6">SCRP333</strain>
    </source>
</reference>
<evidence type="ECO:0000313" key="2">
    <source>
        <dbReference type="EMBL" id="KAE9022464.1"/>
    </source>
</evidence>
<evidence type="ECO:0000313" key="7">
    <source>
        <dbReference type="Proteomes" id="UP000435112"/>
    </source>
</evidence>
<feature type="compositionally biased region" description="Basic residues" evidence="1">
    <location>
        <begin position="303"/>
        <end position="312"/>
    </location>
</feature>
<feature type="compositionally biased region" description="Low complexity" evidence="1">
    <location>
        <begin position="108"/>
        <end position="120"/>
    </location>
</feature>
<accession>A0A6A4F2H2</accession>
<organism evidence="4 6">
    <name type="scientific">Phytophthora rubi</name>
    <dbReference type="NCBI Taxonomy" id="129364"/>
    <lineage>
        <taxon>Eukaryota</taxon>
        <taxon>Sar</taxon>
        <taxon>Stramenopiles</taxon>
        <taxon>Oomycota</taxon>
        <taxon>Peronosporomycetes</taxon>
        <taxon>Peronosporales</taxon>
        <taxon>Peronosporaceae</taxon>
        <taxon>Phytophthora</taxon>
    </lineage>
</organism>
<evidence type="ECO:0000313" key="6">
    <source>
        <dbReference type="Proteomes" id="UP000434957"/>
    </source>
</evidence>
<feature type="region of interest" description="Disordered" evidence="1">
    <location>
        <begin position="599"/>
        <end position="655"/>
    </location>
</feature>
<feature type="compositionally biased region" description="Polar residues" evidence="1">
    <location>
        <begin position="606"/>
        <end position="646"/>
    </location>
</feature>
<evidence type="ECO:0000256" key="1">
    <source>
        <dbReference type="SAM" id="MobiDB-lite"/>
    </source>
</evidence>
<feature type="compositionally biased region" description="Basic and acidic residues" evidence="1">
    <location>
        <begin position="509"/>
        <end position="526"/>
    </location>
</feature>
<dbReference type="EMBL" id="QXFU01000736">
    <property type="protein sequence ID" value="KAE9022464.1"/>
    <property type="molecule type" value="Genomic_DNA"/>
</dbReference>
<dbReference type="Proteomes" id="UP000435112">
    <property type="component" value="Unassembled WGS sequence"/>
</dbReference>